<dbReference type="PANTHER" id="PTHR15493:SF1">
    <property type="entry name" value="F-BOX ONLY PROTEIN 43"/>
    <property type="match status" value="1"/>
</dbReference>
<evidence type="ECO:0000313" key="10">
    <source>
        <dbReference type="Proteomes" id="UP001178508"/>
    </source>
</evidence>
<dbReference type="PROSITE" id="PS51872">
    <property type="entry name" value="ZF_ZBR"/>
    <property type="match status" value="1"/>
</dbReference>
<evidence type="ECO:0000256" key="3">
    <source>
        <dbReference type="ARBA" id="ARBA00022771"/>
    </source>
</evidence>
<dbReference type="InterPro" id="IPR001810">
    <property type="entry name" value="F-box_dom"/>
</dbReference>
<evidence type="ECO:0000256" key="4">
    <source>
        <dbReference type="ARBA" id="ARBA00022786"/>
    </source>
</evidence>
<feature type="compositionally biased region" description="Polar residues" evidence="7">
    <location>
        <begin position="394"/>
        <end position="410"/>
    </location>
</feature>
<dbReference type="GO" id="GO:0007088">
    <property type="term" value="P:regulation of mitotic nuclear division"/>
    <property type="evidence" value="ECO:0007669"/>
    <property type="project" value="InterPro"/>
</dbReference>
<dbReference type="InterPro" id="IPR047147">
    <property type="entry name" value="FBX5_43"/>
</dbReference>
<evidence type="ECO:0000256" key="5">
    <source>
        <dbReference type="ARBA" id="ARBA00022833"/>
    </source>
</evidence>
<dbReference type="Gene3D" id="2.20.25.20">
    <property type="match status" value="1"/>
</dbReference>
<feature type="region of interest" description="Disordered" evidence="7">
    <location>
        <begin position="320"/>
        <end position="347"/>
    </location>
</feature>
<name>A0AAV1FJV1_XYRNO</name>
<feature type="region of interest" description="Disordered" evidence="7">
    <location>
        <begin position="386"/>
        <end position="410"/>
    </location>
</feature>
<dbReference type="Gene3D" id="1.20.1280.50">
    <property type="match status" value="1"/>
</dbReference>
<feature type="region of interest" description="Disordered" evidence="7">
    <location>
        <begin position="171"/>
        <end position="192"/>
    </location>
</feature>
<feature type="compositionally biased region" description="Polar residues" evidence="7">
    <location>
        <begin position="580"/>
        <end position="604"/>
    </location>
</feature>
<evidence type="ECO:0000256" key="7">
    <source>
        <dbReference type="SAM" id="MobiDB-lite"/>
    </source>
</evidence>
<dbReference type="Pfam" id="PF12937">
    <property type="entry name" value="F-box-like"/>
    <property type="match status" value="1"/>
</dbReference>
<evidence type="ECO:0000256" key="2">
    <source>
        <dbReference type="ARBA" id="ARBA00022723"/>
    </source>
</evidence>
<dbReference type="InterPro" id="IPR044064">
    <property type="entry name" value="ZF_ZBR"/>
</dbReference>
<dbReference type="EMBL" id="OY660871">
    <property type="protein sequence ID" value="CAJ1061453.1"/>
    <property type="molecule type" value="Genomic_DNA"/>
</dbReference>
<dbReference type="PANTHER" id="PTHR15493">
    <property type="entry name" value="F-BOX ONLY PROTEIN 5 AND 43"/>
    <property type="match status" value="1"/>
</dbReference>
<evidence type="ECO:0000256" key="1">
    <source>
        <dbReference type="ARBA" id="ARBA00004906"/>
    </source>
</evidence>
<dbReference type="InterPro" id="IPR036047">
    <property type="entry name" value="F-box-like_dom_sf"/>
</dbReference>
<gene>
    <name evidence="9" type="ORF">XNOV1_A009085</name>
</gene>
<evidence type="ECO:0000259" key="8">
    <source>
        <dbReference type="PROSITE" id="PS51872"/>
    </source>
</evidence>
<evidence type="ECO:0000256" key="6">
    <source>
        <dbReference type="PROSITE-ProRule" id="PRU01220"/>
    </source>
</evidence>
<dbReference type="FunFam" id="2.20.25.20:FF:000006">
    <property type="entry name" value="F-box only protein 5"/>
    <property type="match status" value="1"/>
</dbReference>
<organism evidence="9 10">
    <name type="scientific">Xyrichtys novacula</name>
    <name type="common">Pearly razorfish</name>
    <name type="synonym">Hemipteronotus novacula</name>
    <dbReference type="NCBI Taxonomy" id="13765"/>
    <lineage>
        <taxon>Eukaryota</taxon>
        <taxon>Metazoa</taxon>
        <taxon>Chordata</taxon>
        <taxon>Craniata</taxon>
        <taxon>Vertebrata</taxon>
        <taxon>Euteleostomi</taxon>
        <taxon>Actinopterygii</taxon>
        <taxon>Neopterygii</taxon>
        <taxon>Teleostei</taxon>
        <taxon>Neoteleostei</taxon>
        <taxon>Acanthomorphata</taxon>
        <taxon>Eupercaria</taxon>
        <taxon>Labriformes</taxon>
        <taxon>Labridae</taxon>
        <taxon>Xyrichtys</taxon>
    </lineage>
</organism>
<dbReference type="SUPFAM" id="SSF81383">
    <property type="entry name" value="F-box domain"/>
    <property type="match status" value="1"/>
</dbReference>
<dbReference type="AlphaFoldDB" id="A0AAV1FJV1"/>
<dbReference type="Proteomes" id="UP001178508">
    <property type="component" value="Chromosome 8"/>
</dbReference>
<keyword evidence="3 6" id="KW-0863">Zinc-finger</keyword>
<dbReference type="CDD" id="cd20365">
    <property type="entry name" value="BRcat_RBR_FBXO43"/>
    <property type="match status" value="1"/>
</dbReference>
<dbReference type="GO" id="GO:0005634">
    <property type="term" value="C:nucleus"/>
    <property type="evidence" value="ECO:0007669"/>
    <property type="project" value="TreeGrafter"/>
</dbReference>
<dbReference type="InterPro" id="IPR002867">
    <property type="entry name" value="IBR_dom"/>
</dbReference>
<keyword evidence="10" id="KW-1185">Reference proteome</keyword>
<comment type="pathway">
    <text evidence="1">Protein modification; protein ubiquitination.</text>
</comment>
<protein>
    <submittedName>
        <fullName evidence="9">F-box only protein 43</fullName>
    </submittedName>
</protein>
<evidence type="ECO:0000313" key="9">
    <source>
        <dbReference type="EMBL" id="CAJ1061453.1"/>
    </source>
</evidence>
<keyword evidence="2" id="KW-0479">Metal-binding</keyword>
<dbReference type="SMART" id="SM00647">
    <property type="entry name" value="IBR"/>
    <property type="match status" value="1"/>
</dbReference>
<feature type="domain" description="ZBR-type" evidence="8">
    <location>
        <begin position="622"/>
        <end position="670"/>
    </location>
</feature>
<keyword evidence="5" id="KW-0862">Zinc</keyword>
<feature type="region of interest" description="Disordered" evidence="7">
    <location>
        <begin position="580"/>
        <end position="606"/>
    </location>
</feature>
<accession>A0AAV1FJV1</accession>
<proteinExistence type="predicted"/>
<dbReference type="GO" id="GO:0008270">
    <property type="term" value="F:zinc ion binding"/>
    <property type="evidence" value="ECO:0007669"/>
    <property type="project" value="UniProtKB-KW"/>
</dbReference>
<sequence length="694" mass="76659">MECTPESNTYLERCKGQHFYDDCSDSGYSGLFHSPQSTGAVDSCRSLSPVDFRETPKENLRLPLTPNGRRKEPVRYLGRDLRGMQQPSGVSWCETPKRGSCFRLRHQLRRPTTDIINDNTRSPCSRRPGRTERLLSASFDSLDTVTGALASSTLEQDPPLSSRKRRLLFTQVRTSTREDGKPNSVPLPSFESRVSFSGTDSIENISASSQIQTQSLCCGKFPSPPSKEISPSPISRVGDNLCDSLSVICTPSSTHRPKYIRSVCEDSGFGSLTLDKSQDSSMDHDGSFQELLLSSSRGNGETPNLAETKRRLRLQRQHRLSTLKEGGSQSEEDTAERKQERPSWCQNHSKEDEVFTYDATPYRAVSVKHSNSFTSDCSTSAKQDYATPLRPIATNPNDKTPLSTGLGNQDVTPHSATPVNLSLTPALQLVHAMCKQNAQMFVGQSPCLREQLKSTAALAETMATFKTTMPLAGLIGRKMGLGNIDILTELKKRNLRHILTIIFSHLSPESIYRCALVCRSWNEIIQQDKQASLKRRSHQSKVEAADELGGVVHVPEAETRLALVKRSALKIVQAQSRTSSLCTPQSGNGTQTPLQHSALNSGSSSKRERFLEVAKTLFNDECLKPCPRCQHPARCHSVKGEGVCCRSDCGFRFCTACLCAFHGSKECGSQSAGRRKKDILLPGSAQSKRNVRRL</sequence>
<keyword evidence="4" id="KW-0833">Ubl conjugation pathway</keyword>
<reference evidence="9" key="1">
    <citation type="submission" date="2023-08" db="EMBL/GenBank/DDBJ databases">
        <authorList>
            <person name="Alioto T."/>
            <person name="Alioto T."/>
            <person name="Gomez Garrido J."/>
        </authorList>
    </citation>
    <scope>NUCLEOTIDE SEQUENCE</scope>
</reference>
<dbReference type="GO" id="GO:0045835">
    <property type="term" value="P:negative regulation of meiotic nuclear division"/>
    <property type="evidence" value="ECO:0007669"/>
    <property type="project" value="InterPro"/>
</dbReference>